<evidence type="ECO:0000256" key="1">
    <source>
        <dbReference type="SAM" id="MobiDB-lite"/>
    </source>
</evidence>
<evidence type="ECO:0000313" key="2">
    <source>
        <dbReference type="EMBL" id="SPD30827.1"/>
    </source>
</evidence>
<protein>
    <submittedName>
        <fullName evidence="2">Uncharacterized protein</fullName>
    </submittedName>
</protein>
<dbReference type="AlphaFoldDB" id="A0A2N9IZT2"/>
<organism evidence="2">
    <name type="scientific">Fagus sylvatica</name>
    <name type="common">Beechnut</name>
    <dbReference type="NCBI Taxonomy" id="28930"/>
    <lineage>
        <taxon>Eukaryota</taxon>
        <taxon>Viridiplantae</taxon>
        <taxon>Streptophyta</taxon>
        <taxon>Embryophyta</taxon>
        <taxon>Tracheophyta</taxon>
        <taxon>Spermatophyta</taxon>
        <taxon>Magnoliopsida</taxon>
        <taxon>eudicotyledons</taxon>
        <taxon>Gunneridae</taxon>
        <taxon>Pentapetalae</taxon>
        <taxon>rosids</taxon>
        <taxon>fabids</taxon>
        <taxon>Fagales</taxon>
        <taxon>Fagaceae</taxon>
        <taxon>Fagus</taxon>
    </lineage>
</organism>
<feature type="compositionally biased region" description="Low complexity" evidence="1">
    <location>
        <begin position="54"/>
        <end position="81"/>
    </location>
</feature>
<accession>A0A2N9IZT2</accession>
<gene>
    <name evidence="2" type="ORF">FSB_LOCUS58709</name>
</gene>
<dbReference type="EMBL" id="OIVN01006335">
    <property type="protein sequence ID" value="SPD30827.1"/>
    <property type="molecule type" value="Genomic_DNA"/>
</dbReference>
<sequence>MEVYNRKGVTYPVALLVGNDLGAVYSKWRHDRATPPWPTTIGLSPPPMPFAGAPLLSRRPELSPSPTPLTLTRSLPNAFSV</sequence>
<name>A0A2N9IZT2_FAGSY</name>
<reference evidence="2" key="1">
    <citation type="submission" date="2018-02" db="EMBL/GenBank/DDBJ databases">
        <authorList>
            <person name="Cohen D.B."/>
            <person name="Kent A.D."/>
        </authorList>
    </citation>
    <scope>NUCLEOTIDE SEQUENCE</scope>
</reference>
<proteinExistence type="predicted"/>
<feature type="region of interest" description="Disordered" evidence="1">
    <location>
        <begin position="52"/>
        <end position="81"/>
    </location>
</feature>